<feature type="region of interest" description="Disordered" evidence="4">
    <location>
        <begin position="441"/>
        <end position="570"/>
    </location>
</feature>
<dbReference type="EMBL" id="JAIFRP010004405">
    <property type="protein sequence ID" value="KAK2576604.1"/>
    <property type="molecule type" value="Genomic_DNA"/>
</dbReference>
<feature type="signal peptide" evidence="5">
    <location>
        <begin position="1"/>
        <end position="16"/>
    </location>
</feature>
<keyword evidence="5" id="KW-0732">Signal</keyword>
<feature type="region of interest" description="Disordered" evidence="4">
    <location>
        <begin position="170"/>
        <end position="316"/>
    </location>
</feature>
<dbReference type="Proteomes" id="UP001258017">
    <property type="component" value="Unassembled WGS sequence"/>
</dbReference>
<feature type="region of interest" description="Disordered" evidence="4">
    <location>
        <begin position="41"/>
        <end position="77"/>
    </location>
</feature>
<keyword evidence="1" id="KW-0343">GTPase activation</keyword>
<dbReference type="InterPro" id="IPR035974">
    <property type="entry name" value="Rap/Ran-GAP_sf"/>
</dbReference>
<sequence>MTAICFVCNLPILTHQVGLVWQGGNGWDDLMREQVEESTLRQRLGTGRRDSATQITSISPPNEIQESSPTNQRRRRSSLAQLTDIIREWGGGGAGGKSGRGSKLCRRETLADIAKSIPWPRQTTSDASHLASLRKRRENSVDSGIRSQASTRSRKDSTIIDFKNDLARLWSKRDVQPQPPPTVISPTPRRGSGESRNSRRGSGESARSRRDSVVAGQIPSPGERKHNCRHHRRRQSQQSQQSVEGVGVTPTKYYRNDQRPSASSTDSAASNAVKDHTETRRNSTDKSDRSSSFESKTPALSTDTKPATPTATVGLTIDGKAMTGTMTETKTFSVTTGTSMSSSLTVNAKPSPEGKNLTLEASVSPPAIIMSSVTPPTVSPVTGSSLPLPGTSATGSSSPVGSPSVSANAHPLLATRRDSTTQCYYKSKEVSPNKLSKLTRQAAAIDESVPPVGRRSSQPTLSPDPDDGGRKARRDSLSPDSASYPRRRDSKSHLSPDRTVDKRDISPSRQKKAQLRRQSTSYAAQPQRSPSGSSCSSRDPSPCARAPLQHSQTMRRQSTTTEEILIARGFRRQSTTEEMIRCRNFRRQSSQNDDTVQRYRGRRDSSAQITDGTFATMTVETSSTFFDSSTQTEPSPLYDNNHYHEECLKCNSCGVNLTGINQKRARRFKNQILCDLHFADVALMECSDFMQQLRSFKPQSLGCAVARRKSSTTLIFLLPPQACSDEFCQEYPHNFLPAPGYWIECSRQQITTDICDEESVRDVTDPEQAEEDNQFCLFEENEIDTNDAPRKKTTIEEQWEKYQGFELTSVEQETYEKYFYGSEHWNYFTNDEDLGPVILSIKQETLNGRDQFRILVRAISYTVHGLIPASCVFADRYNREEVVRSLGKEVNINPPLTLGQLPDTPEELLKLDQVFIKSELKVGVIYVREKQYTEEEILDNNENSPLFEEFLQILGDKVRLKGFDKYKGGLDTVHDLTGLYSVYTNWRGIEIMFHVSTLLPYEKHDPQKLQRKRHIGNDIVCVVFLEADETRFSPGCIKSHFLHTFILVRVSPGAQKKTEISMSPQKKEITKYEVSVVTRDEVGAYKPYLWEQSVFEKGPMFREWILTKIVNGERASYSAPKFARMQERTRSQMMEDIVTNLINHAETGQIPKPYRRGSWRPIGHMRPFSPLLDSVRDKFEDYDQLAKDFTKVFLNNAENVSLNANLFDVSFLVPGQQKQKVRFIGVRAILAVRSRVFQEMLYGIQAGFGSPQVPVAELLARPAPTLLSPQKPKSSNFLQVPDMESPSVPSSPMVKRAISRLGTITAGWGRSIRKHGGGNTLQSEDRKRWASSQDCSNAKDKDKAAQYLAVPRLSVYADAQKVDRAKLAQTEFDVIEFDPETFRILLDYLHTGSCPLTCSNIPGLICAAEHYDLPELLQACFHHAKQYLRIEIVCVMLCALENYYWRYTSANDLIDMILAFVKTRAYQLFQNPDFLTLSESMVQMIMSSRPEVAEIKKFEAMLNWANHRIKTKPTRLDAKVEFKCIMERLCNDINLYRIPPQELVRIVLPSKAIENELILKTLMVQANSGIYRNVDSYLEAYQENVQNQESFDY</sequence>
<evidence type="ECO:0000313" key="8">
    <source>
        <dbReference type="Proteomes" id="UP001258017"/>
    </source>
</evidence>
<dbReference type="Gene3D" id="3.30.710.10">
    <property type="entry name" value="Potassium Channel Kv1.1, Chain A"/>
    <property type="match status" value="1"/>
</dbReference>
<dbReference type="SUPFAM" id="SSF111347">
    <property type="entry name" value="Rap/Ran-GAP"/>
    <property type="match status" value="1"/>
</dbReference>
<feature type="compositionally biased region" description="Polar residues" evidence="4">
    <location>
        <begin position="52"/>
        <end position="71"/>
    </location>
</feature>
<evidence type="ECO:0000256" key="1">
    <source>
        <dbReference type="ARBA" id="ARBA00022468"/>
    </source>
</evidence>
<dbReference type="InterPro" id="IPR000210">
    <property type="entry name" value="BTB/POZ_dom"/>
</dbReference>
<reference evidence="7" key="1">
    <citation type="submission" date="2021-08" db="EMBL/GenBank/DDBJ databases">
        <authorList>
            <person name="Misof B."/>
            <person name="Oliver O."/>
            <person name="Podsiadlowski L."/>
            <person name="Donath A."/>
            <person name="Peters R."/>
            <person name="Mayer C."/>
            <person name="Rust J."/>
            <person name="Gunkel S."/>
            <person name="Lesny P."/>
            <person name="Martin S."/>
            <person name="Oeyen J.P."/>
            <person name="Petersen M."/>
            <person name="Panagiotis P."/>
            <person name="Wilbrandt J."/>
            <person name="Tanja T."/>
        </authorList>
    </citation>
    <scope>NUCLEOTIDE SEQUENCE</scope>
    <source>
        <strain evidence="7">GBR_01_08_01A</strain>
        <tissue evidence="7">Thorax + abdomen</tissue>
    </source>
</reference>
<feature type="compositionally biased region" description="Low complexity" evidence="4">
    <location>
        <begin position="525"/>
        <end position="543"/>
    </location>
</feature>
<reference evidence="7" key="2">
    <citation type="journal article" date="2023" name="Commun. Biol.">
        <title>Intrasexual cuticular hydrocarbon dimorphism in a wasp sheds light on hydrocarbon biosynthesis genes in Hymenoptera.</title>
        <authorList>
            <person name="Moris V.C."/>
            <person name="Podsiadlowski L."/>
            <person name="Martin S."/>
            <person name="Oeyen J.P."/>
            <person name="Donath A."/>
            <person name="Petersen M."/>
            <person name="Wilbrandt J."/>
            <person name="Misof B."/>
            <person name="Liedtke D."/>
            <person name="Thamm M."/>
            <person name="Scheiner R."/>
            <person name="Schmitt T."/>
            <person name="Niehuis O."/>
        </authorList>
    </citation>
    <scope>NUCLEOTIDE SEQUENCE</scope>
    <source>
        <strain evidence="7">GBR_01_08_01A</strain>
    </source>
</reference>
<gene>
    <name evidence="7" type="ORF">KPH14_005273</name>
</gene>
<feature type="compositionally biased region" description="Basic and acidic residues" evidence="4">
    <location>
        <begin position="273"/>
        <end position="291"/>
    </location>
</feature>
<dbReference type="PANTHER" id="PTHR15711:SF25">
    <property type="entry name" value="RADISH, ISOFORM I"/>
    <property type="match status" value="1"/>
</dbReference>
<evidence type="ECO:0000256" key="3">
    <source>
        <dbReference type="ARBA" id="ARBA00023054"/>
    </source>
</evidence>
<feature type="compositionally biased region" description="Low complexity" evidence="4">
    <location>
        <begin position="1280"/>
        <end position="1292"/>
    </location>
</feature>
<keyword evidence="8" id="KW-1185">Reference proteome</keyword>
<evidence type="ECO:0000256" key="5">
    <source>
        <dbReference type="SAM" id="SignalP"/>
    </source>
</evidence>
<feature type="compositionally biased region" description="Basic and acidic residues" evidence="4">
    <location>
        <begin position="491"/>
        <end position="506"/>
    </location>
</feature>
<keyword evidence="2" id="KW-0597">Phosphoprotein</keyword>
<feature type="compositionally biased region" description="Low complexity" evidence="4">
    <location>
        <begin position="389"/>
        <end position="407"/>
    </location>
</feature>
<feature type="region of interest" description="Disordered" evidence="4">
    <location>
        <begin position="116"/>
        <end position="158"/>
    </location>
</feature>
<feature type="domain" description="Rap-GAP" evidence="6">
    <location>
        <begin position="908"/>
        <end position="1137"/>
    </location>
</feature>
<dbReference type="GO" id="GO:0005737">
    <property type="term" value="C:cytoplasm"/>
    <property type="evidence" value="ECO:0007669"/>
    <property type="project" value="TreeGrafter"/>
</dbReference>
<dbReference type="InterPro" id="IPR050989">
    <property type="entry name" value="Rap1_Ran_GAP"/>
</dbReference>
<dbReference type="SUPFAM" id="SSF54695">
    <property type="entry name" value="POZ domain"/>
    <property type="match status" value="1"/>
</dbReference>
<feature type="compositionally biased region" description="Polar residues" evidence="4">
    <location>
        <begin position="292"/>
        <end position="313"/>
    </location>
</feature>
<protein>
    <recommendedName>
        <fullName evidence="6">Rap-GAP domain-containing protein</fullName>
    </recommendedName>
</protein>
<feature type="compositionally biased region" description="Basic and acidic residues" evidence="4">
    <location>
        <begin position="467"/>
        <end position="477"/>
    </location>
</feature>
<dbReference type="Gene3D" id="3.40.50.11210">
    <property type="entry name" value="Rap/Ran-GAP"/>
    <property type="match status" value="1"/>
</dbReference>
<feature type="region of interest" description="Disordered" evidence="4">
    <location>
        <begin position="1270"/>
        <end position="1292"/>
    </location>
</feature>
<accession>A0AAD9VJ74</accession>
<feature type="chain" id="PRO_5041927600" description="Rap-GAP domain-containing protein" evidence="5">
    <location>
        <begin position="17"/>
        <end position="1593"/>
    </location>
</feature>
<dbReference type="PROSITE" id="PS50085">
    <property type="entry name" value="RAPGAP"/>
    <property type="match status" value="1"/>
</dbReference>
<feature type="compositionally biased region" description="Polar residues" evidence="4">
    <location>
        <begin position="333"/>
        <end position="348"/>
    </location>
</feature>
<dbReference type="CDD" id="cd08368">
    <property type="entry name" value="LIM"/>
    <property type="match status" value="1"/>
</dbReference>
<organism evidence="7 8">
    <name type="scientific">Odynerus spinipes</name>
    <dbReference type="NCBI Taxonomy" id="1348599"/>
    <lineage>
        <taxon>Eukaryota</taxon>
        <taxon>Metazoa</taxon>
        <taxon>Ecdysozoa</taxon>
        <taxon>Arthropoda</taxon>
        <taxon>Hexapoda</taxon>
        <taxon>Insecta</taxon>
        <taxon>Pterygota</taxon>
        <taxon>Neoptera</taxon>
        <taxon>Endopterygota</taxon>
        <taxon>Hymenoptera</taxon>
        <taxon>Apocrita</taxon>
        <taxon>Aculeata</taxon>
        <taxon>Vespoidea</taxon>
        <taxon>Vespidae</taxon>
        <taxon>Eumeninae</taxon>
        <taxon>Odynerus</taxon>
    </lineage>
</organism>
<feature type="region of interest" description="Disordered" evidence="4">
    <location>
        <begin position="1313"/>
        <end position="1337"/>
    </location>
</feature>
<dbReference type="Pfam" id="PF21022">
    <property type="entry name" value="Rap-GAP_dimer"/>
    <property type="match status" value="1"/>
</dbReference>
<dbReference type="FunFam" id="3.40.50.11210:FF:000002">
    <property type="entry name" value="Signal-induced proliferation-associated 1-like protein 1"/>
    <property type="match status" value="1"/>
</dbReference>
<dbReference type="GO" id="GO:0051056">
    <property type="term" value="P:regulation of small GTPase mediated signal transduction"/>
    <property type="evidence" value="ECO:0007669"/>
    <property type="project" value="InterPro"/>
</dbReference>
<feature type="region of interest" description="Disordered" evidence="4">
    <location>
        <begin position="333"/>
        <end position="353"/>
    </location>
</feature>
<name>A0AAD9VJ74_9HYME</name>
<feature type="compositionally biased region" description="Polar residues" evidence="4">
    <location>
        <begin position="549"/>
        <end position="562"/>
    </location>
</feature>
<evidence type="ECO:0000256" key="4">
    <source>
        <dbReference type="SAM" id="MobiDB-lite"/>
    </source>
</evidence>
<dbReference type="Pfam" id="PF02145">
    <property type="entry name" value="Rap_GAP"/>
    <property type="match status" value="1"/>
</dbReference>
<feature type="compositionally biased region" description="Polar residues" evidence="4">
    <location>
        <begin position="141"/>
        <end position="151"/>
    </location>
</feature>
<dbReference type="SMART" id="SM00225">
    <property type="entry name" value="BTB"/>
    <property type="match status" value="1"/>
</dbReference>
<evidence type="ECO:0000256" key="2">
    <source>
        <dbReference type="ARBA" id="ARBA00022553"/>
    </source>
</evidence>
<dbReference type="Gene3D" id="2.10.110.10">
    <property type="entry name" value="Cysteine Rich Protein"/>
    <property type="match status" value="1"/>
</dbReference>
<dbReference type="PANTHER" id="PTHR15711">
    <property type="entry name" value="RAP GTPASE-ACTIVATING PROTEIN"/>
    <property type="match status" value="1"/>
</dbReference>
<feature type="compositionally biased region" description="Basic residues" evidence="4">
    <location>
        <begin position="226"/>
        <end position="235"/>
    </location>
</feature>
<evidence type="ECO:0000313" key="7">
    <source>
        <dbReference type="EMBL" id="KAK2576604.1"/>
    </source>
</evidence>
<keyword evidence="3" id="KW-0175">Coiled coil</keyword>
<dbReference type="GO" id="GO:0005096">
    <property type="term" value="F:GTPase activator activity"/>
    <property type="evidence" value="ECO:0007669"/>
    <property type="project" value="UniProtKB-KW"/>
</dbReference>
<feature type="region of interest" description="Disordered" evidence="4">
    <location>
        <begin position="584"/>
        <end position="606"/>
    </location>
</feature>
<feature type="region of interest" description="Disordered" evidence="4">
    <location>
        <begin position="376"/>
        <end position="414"/>
    </location>
</feature>
<proteinExistence type="predicted"/>
<dbReference type="Gene3D" id="6.10.140.210">
    <property type="match status" value="1"/>
</dbReference>
<evidence type="ECO:0000259" key="6">
    <source>
        <dbReference type="PROSITE" id="PS50085"/>
    </source>
</evidence>
<comment type="caution">
    <text evidence="7">The sequence shown here is derived from an EMBL/GenBank/DDBJ whole genome shotgun (WGS) entry which is preliminary data.</text>
</comment>
<dbReference type="InterPro" id="IPR011333">
    <property type="entry name" value="SKP1/BTB/POZ_sf"/>
</dbReference>
<dbReference type="Pfam" id="PF00651">
    <property type="entry name" value="BTB"/>
    <property type="match status" value="1"/>
</dbReference>
<dbReference type="InterPro" id="IPR000331">
    <property type="entry name" value="Rap/Ran_GAP_dom"/>
</dbReference>
<dbReference type="Gene3D" id="1.25.40.420">
    <property type="match status" value="1"/>
</dbReference>
<feature type="compositionally biased region" description="Low complexity" evidence="4">
    <location>
        <begin position="261"/>
        <end position="272"/>
    </location>
</feature>